<dbReference type="GO" id="GO:0046677">
    <property type="term" value="P:response to antibiotic"/>
    <property type="evidence" value="ECO:0007669"/>
    <property type="project" value="InterPro"/>
</dbReference>
<dbReference type="Pfam" id="PF05139">
    <property type="entry name" value="Erythro_esteras"/>
    <property type="match status" value="1"/>
</dbReference>
<gene>
    <name evidence="1" type="ORF">FB559_6541</name>
</gene>
<dbReference type="PANTHER" id="PTHR31299:SF0">
    <property type="entry name" value="ESTERASE, PUTATIVE (AFU_ORTHOLOGUE AFUA_1G05850)-RELATED"/>
    <property type="match status" value="1"/>
</dbReference>
<evidence type="ECO:0000313" key="2">
    <source>
        <dbReference type="Proteomes" id="UP000316096"/>
    </source>
</evidence>
<dbReference type="Gene3D" id="3.30.1870.10">
    <property type="entry name" value="EreA-like, domain 2"/>
    <property type="match status" value="1"/>
</dbReference>
<dbReference type="OrthoDB" id="9810066at2"/>
<dbReference type="SUPFAM" id="SSF159501">
    <property type="entry name" value="EreA/ChaN-like"/>
    <property type="match status" value="1"/>
</dbReference>
<dbReference type="InterPro" id="IPR007815">
    <property type="entry name" value="Emycin_Estase"/>
</dbReference>
<dbReference type="Gene3D" id="1.20.1440.30">
    <property type="entry name" value="Biosynthetic Protein domain"/>
    <property type="match status" value="1"/>
</dbReference>
<comment type="caution">
    <text evidence="1">The sequence shown here is derived from an EMBL/GenBank/DDBJ whole genome shotgun (WGS) entry which is preliminary data.</text>
</comment>
<dbReference type="CDD" id="cd14728">
    <property type="entry name" value="Ere-like"/>
    <property type="match status" value="1"/>
</dbReference>
<dbReference type="PIRSF" id="PIRSF036794">
    <property type="entry name" value="UCP_erythr_ester"/>
    <property type="match status" value="1"/>
</dbReference>
<dbReference type="RefSeq" id="WP_141960655.1">
    <property type="nucleotide sequence ID" value="NZ_VFOZ01000001.1"/>
</dbReference>
<dbReference type="AlphaFoldDB" id="A0A543CVC2"/>
<dbReference type="InterPro" id="IPR052036">
    <property type="entry name" value="Hydrolase/PRTase-associated"/>
</dbReference>
<organism evidence="1 2">
    <name type="scientific">Actinoallomurus bryophytorum</name>
    <dbReference type="NCBI Taxonomy" id="1490222"/>
    <lineage>
        <taxon>Bacteria</taxon>
        <taxon>Bacillati</taxon>
        <taxon>Actinomycetota</taxon>
        <taxon>Actinomycetes</taxon>
        <taxon>Streptosporangiales</taxon>
        <taxon>Thermomonosporaceae</taxon>
        <taxon>Actinoallomurus</taxon>
    </lineage>
</organism>
<name>A0A543CVC2_9ACTN</name>
<dbReference type="PANTHER" id="PTHR31299">
    <property type="entry name" value="ESTERASE, PUTATIVE (AFU_ORTHOLOGUE AFUA_1G05850)-RELATED"/>
    <property type="match status" value="1"/>
</dbReference>
<keyword evidence="2" id="KW-1185">Reference proteome</keyword>
<dbReference type="InterPro" id="IPR014622">
    <property type="entry name" value="UCP036794_erythomycin"/>
</dbReference>
<reference evidence="1 2" key="1">
    <citation type="submission" date="2019-06" db="EMBL/GenBank/DDBJ databases">
        <title>Sequencing the genomes of 1000 actinobacteria strains.</title>
        <authorList>
            <person name="Klenk H.-P."/>
        </authorList>
    </citation>
    <scope>NUCLEOTIDE SEQUENCE [LARGE SCALE GENOMIC DNA]</scope>
    <source>
        <strain evidence="1 2">DSM 102200</strain>
    </source>
</reference>
<dbReference type="Proteomes" id="UP000316096">
    <property type="component" value="Unassembled WGS sequence"/>
</dbReference>
<dbReference type="Gene3D" id="3.40.1660.10">
    <property type="entry name" value="EreA-like (biosynthetic domain)"/>
    <property type="match status" value="1"/>
</dbReference>
<proteinExistence type="predicted"/>
<accession>A0A543CVC2</accession>
<evidence type="ECO:0000313" key="1">
    <source>
        <dbReference type="EMBL" id="TQM00818.1"/>
    </source>
</evidence>
<sequence length="407" mass="45915">MSIESHQTMKPVVDWIADHAEPLTDLRTLRAHTADAIVVGLGGNTYGAHEQFTVTDRALRYLVEELGFRSVATEEDWGVGLEIDRYVVSGEGDLDELMKGSNFPWRCQEMADTLQWMREFNMAHPDPVRYVGVGAFDTRTPIYDAVAEYVGRVAPDRAAELAGHLDEIRPGRPHWTGWFISQVKDKEPYVEHARQVLRLVESIPDNPLIVQHARQIVAFYEHYAFHLIDDGYRDAKMAENLSWWHDHTGSRIVYWSTSAHSAVASELKVYVPPRPELAFRTTGAHLRERYGQQYVSVGITFDDGIVNSGWSMPPFTPRPLSAPAAPADFAERPLGDVDLPEYLLDLHTAGPPAVEEWLRSPAKTRIIGSIYDPDNQPPADYFMTGGSLAEWFDVVIHQQKLSPTKLL</sequence>
<dbReference type="EMBL" id="VFOZ01000001">
    <property type="protein sequence ID" value="TQM00818.1"/>
    <property type="molecule type" value="Genomic_DNA"/>
</dbReference>
<protein>
    <submittedName>
        <fullName evidence="1">Erythromycin esterase</fullName>
    </submittedName>
</protein>